<dbReference type="InterPro" id="IPR029043">
    <property type="entry name" value="GcvT/YgfZ_C"/>
</dbReference>
<dbReference type="InterPro" id="IPR027266">
    <property type="entry name" value="TrmE/GcvT-like"/>
</dbReference>
<keyword evidence="4 7" id="KW-0808">Transferase</keyword>
<feature type="domain" description="Aminomethyltransferase C-terminal" evidence="9">
    <location>
        <begin position="306"/>
        <end position="385"/>
    </location>
</feature>
<dbReference type="PANTHER" id="PTHR43757">
    <property type="entry name" value="AMINOMETHYLTRANSFERASE"/>
    <property type="match status" value="1"/>
</dbReference>
<dbReference type="NCBIfam" id="TIGR00528">
    <property type="entry name" value="gcvT"/>
    <property type="match status" value="1"/>
</dbReference>
<evidence type="ECO:0000259" key="9">
    <source>
        <dbReference type="Pfam" id="PF08669"/>
    </source>
</evidence>
<sequence>MLQFKRFNSSAGAAALKKTALYDMHVSLGATMVPFAGYSMPVLYKGQTHIESHKWTREHAGLFDVSHMMQSTISGSNAIQFLHQVTPTDFQALKPKVGTLSVLLNANGGILDDTLVTKISDEQFYMVTNAGCIERDTEFLTEELARVPEGTVSWEVLKDRALLALQGPEARYALAKLVKHGDLKTLYFGQRDEFQLSENITAQVARSGYTGEDGFEISVSNSDAPVLAQLLLDQPEVKPIGLAARDSLRLEAGMCLYGHELDETITPVEASLNWLISKSRRDGSLGKFNGFDKIIAQIKDKSYDKVRVGFKYLGKGPAARQETPILNDANEQVGVVTSGSASPSLNNINIGQAYVQKGLHKKGTQLRVQIRNKTYPIEIAKMPLVPTNYYKPT</sequence>
<evidence type="ECO:0000313" key="11">
    <source>
        <dbReference type="Proteomes" id="UP000422736"/>
    </source>
</evidence>
<reference evidence="10 11" key="2">
    <citation type="submission" date="2019-11" db="EMBL/GenBank/DDBJ databases">
        <authorList>
            <person name="Lu H."/>
        </authorList>
    </citation>
    <scope>NUCLEOTIDE SEQUENCE [LARGE SCALE GENOMIC DNA]</scope>
    <source>
        <strain evidence="10 11">FIM1</strain>
    </source>
</reference>
<dbReference type="Gene3D" id="3.30.70.1400">
    <property type="entry name" value="Aminomethyltransferase beta-barrel domains"/>
    <property type="match status" value="1"/>
</dbReference>
<dbReference type="Gene3D" id="2.40.30.110">
    <property type="entry name" value="Aminomethyltransferase beta-barrel domains"/>
    <property type="match status" value="1"/>
</dbReference>
<comment type="similarity">
    <text evidence="1 7">Belongs to the GcvT family.</text>
</comment>
<dbReference type="NCBIfam" id="NF001567">
    <property type="entry name" value="PRK00389.1"/>
    <property type="match status" value="1"/>
</dbReference>
<proteinExistence type="inferred from homology"/>
<evidence type="ECO:0000256" key="2">
    <source>
        <dbReference type="ARBA" id="ARBA00012616"/>
    </source>
</evidence>
<dbReference type="Gene3D" id="4.10.1250.10">
    <property type="entry name" value="Aminomethyltransferase fragment"/>
    <property type="match status" value="1"/>
</dbReference>
<feature type="domain" description="GCVT N-terminal" evidence="8">
    <location>
        <begin position="21"/>
        <end position="278"/>
    </location>
</feature>
<dbReference type="Proteomes" id="UP000422736">
    <property type="component" value="Chromosome 5"/>
</dbReference>
<keyword evidence="7" id="KW-0496">Mitochondrion</keyword>
<dbReference type="PANTHER" id="PTHR43757:SF2">
    <property type="entry name" value="AMINOMETHYLTRANSFERASE, MITOCHONDRIAL"/>
    <property type="match status" value="1"/>
</dbReference>
<dbReference type="Gene3D" id="3.30.1360.120">
    <property type="entry name" value="Probable tRNA modification gtpase trme, domain 1"/>
    <property type="match status" value="1"/>
</dbReference>
<evidence type="ECO:0000256" key="3">
    <source>
        <dbReference type="ARBA" id="ARBA00022576"/>
    </source>
</evidence>
<evidence type="ECO:0000259" key="8">
    <source>
        <dbReference type="Pfam" id="PF01571"/>
    </source>
</evidence>
<protein>
    <recommendedName>
        <fullName evidence="2 7">Aminomethyltransferase</fullName>
        <ecNumber evidence="2 7">2.1.2.10</ecNumber>
    </recommendedName>
    <alternativeName>
        <fullName evidence="5 7">Glycine cleavage system T protein</fullName>
    </alternativeName>
</protein>
<dbReference type="InterPro" id="IPR006222">
    <property type="entry name" value="GCVT_N"/>
</dbReference>
<comment type="subunit">
    <text evidence="7">The glycine cleavage system is composed of four proteins: P, T, L and H.</text>
</comment>
<dbReference type="SUPFAM" id="SSF103025">
    <property type="entry name" value="Folate-binding domain"/>
    <property type="match status" value="1"/>
</dbReference>
<evidence type="ECO:0000256" key="7">
    <source>
        <dbReference type="RuleBase" id="RU003981"/>
    </source>
</evidence>
<keyword evidence="3 7" id="KW-0032">Aminotransferase</keyword>
<dbReference type="SUPFAM" id="SSF101790">
    <property type="entry name" value="Aminomethyltransferase beta-barrel domain"/>
    <property type="match status" value="1"/>
</dbReference>
<organism evidence="10 11">
    <name type="scientific">Kluyveromyces marxianus</name>
    <name type="common">Yeast</name>
    <name type="synonym">Candida kefyr</name>
    <dbReference type="NCBI Taxonomy" id="4911"/>
    <lineage>
        <taxon>Eukaryota</taxon>
        <taxon>Fungi</taxon>
        <taxon>Dikarya</taxon>
        <taxon>Ascomycota</taxon>
        <taxon>Saccharomycotina</taxon>
        <taxon>Saccharomycetes</taxon>
        <taxon>Saccharomycetales</taxon>
        <taxon>Saccharomycetaceae</taxon>
        <taxon>Kluyveromyces</taxon>
    </lineage>
</organism>
<accession>A0ABX6F0C4</accession>
<reference evidence="10 11" key="1">
    <citation type="submission" date="2016-03" db="EMBL/GenBank/DDBJ databases">
        <title>How can Kluyveromyces marxianus grow so fast - potential evolutionary course in Saccharomyces Complex revealed by comparative genomics.</title>
        <authorList>
            <person name="Mo W."/>
            <person name="Lu W."/>
            <person name="Yang X."/>
            <person name="Qi J."/>
            <person name="Lv H."/>
        </authorList>
    </citation>
    <scope>NUCLEOTIDE SEQUENCE [LARGE SCALE GENOMIC DNA]</scope>
    <source>
        <strain evidence="10 11">FIM1</strain>
    </source>
</reference>
<evidence type="ECO:0000256" key="5">
    <source>
        <dbReference type="ARBA" id="ARBA00031395"/>
    </source>
</evidence>
<comment type="subcellular location">
    <subcellularLocation>
        <location evidence="7">Mitochondrion</location>
    </subcellularLocation>
</comment>
<keyword evidence="11" id="KW-1185">Reference proteome</keyword>
<evidence type="ECO:0000256" key="4">
    <source>
        <dbReference type="ARBA" id="ARBA00022679"/>
    </source>
</evidence>
<evidence type="ECO:0000313" key="10">
    <source>
        <dbReference type="EMBL" id="QGN16604.1"/>
    </source>
</evidence>
<dbReference type="InterPro" id="IPR028896">
    <property type="entry name" value="GcvT/YgfZ/DmdA"/>
</dbReference>
<dbReference type="EMBL" id="CP015058">
    <property type="protein sequence ID" value="QGN16604.1"/>
    <property type="molecule type" value="Genomic_DNA"/>
</dbReference>
<dbReference type="InterPro" id="IPR013977">
    <property type="entry name" value="GcvT_C"/>
</dbReference>
<evidence type="ECO:0000256" key="6">
    <source>
        <dbReference type="ARBA" id="ARBA00047665"/>
    </source>
</evidence>
<gene>
    <name evidence="10" type="primary">GCV1</name>
    <name evidence="10" type="ORF">FIM1_3320</name>
</gene>
<dbReference type="InterPro" id="IPR006223">
    <property type="entry name" value="GcvT"/>
</dbReference>
<dbReference type="PIRSF" id="PIRSF006487">
    <property type="entry name" value="GcvT"/>
    <property type="match status" value="1"/>
</dbReference>
<keyword evidence="7" id="KW-0809">Transit peptide</keyword>
<name>A0ABX6F0C4_KLUMA</name>
<dbReference type="Pfam" id="PF01571">
    <property type="entry name" value="GCV_T"/>
    <property type="match status" value="1"/>
</dbReference>
<comment type="function">
    <text evidence="7">The glycine cleavage system catalyzes the degradation of glycine.</text>
</comment>
<dbReference type="EC" id="2.1.2.10" evidence="2 7"/>
<dbReference type="Pfam" id="PF08669">
    <property type="entry name" value="GCV_T_C"/>
    <property type="match status" value="1"/>
</dbReference>
<evidence type="ECO:0000256" key="1">
    <source>
        <dbReference type="ARBA" id="ARBA00008609"/>
    </source>
</evidence>
<comment type="catalytic activity">
    <reaction evidence="6 7">
        <text>N(6)-[(R)-S(8)-aminomethyldihydrolipoyl]-L-lysyl-[protein] + (6S)-5,6,7,8-tetrahydrofolate = N(6)-[(R)-dihydrolipoyl]-L-lysyl-[protein] + (6R)-5,10-methylene-5,6,7,8-tetrahydrofolate + NH4(+)</text>
        <dbReference type="Rhea" id="RHEA:16945"/>
        <dbReference type="Rhea" id="RHEA-COMP:10475"/>
        <dbReference type="Rhea" id="RHEA-COMP:10492"/>
        <dbReference type="ChEBI" id="CHEBI:15636"/>
        <dbReference type="ChEBI" id="CHEBI:28938"/>
        <dbReference type="ChEBI" id="CHEBI:57453"/>
        <dbReference type="ChEBI" id="CHEBI:83100"/>
        <dbReference type="ChEBI" id="CHEBI:83143"/>
        <dbReference type="EC" id="2.1.2.10"/>
    </reaction>
</comment>